<dbReference type="AlphaFoldDB" id="A0A7W6GT34"/>
<comment type="caution">
    <text evidence="2">The sequence shown here is derived from an EMBL/GenBank/DDBJ whole genome shotgun (WGS) entry which is preliminary data.</text>
</comment>
<dbReference type="EMBL" id="JACIEJ010000005">
    <property type="protein sequence ID" value="MBB3986178.1"/>
    <property type="molecule type" value="Genomic_DNA"/>
</dbReference>
<evidence type="ECO:0000256" key="1">
    <source>
        <dbReference type="SAM" id="MobiDB-lite"/>
    </source>
</evidence>
<gene>
    <name evidence="2" type="ORF">GGQ68_002516</name>
</gene>
<proteinExistence type="predicted"/>
<protein>
    <submittedName>
        <fullName evidence="2">Phenylalanyl-tRNA synthetase alpha subunit</fullName>
    </submittedName>
</protein>
<keyword evidence="2" id="KW-0436">Ligase</keyword>
<reference evidence="2 3" key="1">
    <citation type="submission" date="2020-08" db="EMBL/GenBank/DDBJ databases">
        <title>Genomic Encyclopedia of Type Strains, Phase IV (KMG-IV): sequencing the most valuable type-strain genomes for metagenomic binning, comparative biology and taxonomic classification.</title>
        <authorList>
            <person name="Goeker M."/>
        </authorList>
    </citation>
    <scope>NUCLEOTIDE SEQUENCE [LARGE SCALE GENOMIC DNA]</scope>
    <source>
        <strain evidence="2 3">DSM 102235</strain>
    </source>
</reference>
<evidence type="ECO:0000313" key="2">
    <source>
        <dbReference type="EMBL" id="MBB3986178.1"/>
    </source>
</evidence>
<dbReference type="RefSeq" id="WP_183966340.1">
    <property type="nucleotide sequence ID" value="NZ_BAABBZ010000007.1"/>
</dbReference>
<keyword evidence="2" id="KW-0030">Aminoacyl-tRNA synthetase</keyword>
<organism evidence="2 3">
    <name type="scientific">Sagittula marina</name>
    <dbReference type="NCBI Taxonomy" id="943940"/>
    <lineage>
        <taxon>Bacteria</taxon>
        <taxon>Pseudomonadati</taxon>
        <taxon>Pseudomonadota</taxon>
        <taxon>Alphaproteobacteria</taxon>
        <taxon>Rhodobacterales</taxon>
        <taxon>Roseobacteraceae</taxon>
        <taxon>Sagittula</taxon>
    </lineage>
</organism>
<name>A0A7W6GT34_9RHOB</name>
<evidence type="ECO:0000313" key="3">
    <source>
        <dbReference type="Proteomes" id="UP000541426"/>
    </source>
</evidence>
<dbReference type="Proteomes" id="UP000541426">
    <property type="component" value="Unassembled WGS sequence"/>
</dbReference>
<sequence>MAEGDDLLVEIGLSERKYAQALARLEQSSNKAAKGIENKFTRQNRSFVRGAEKANQSANAFANGGLKNIGMQLSQVAQQGAVTGNYLQAMSIQAADIGLAFGTAGIAIGALISVLGPIAINMAGFGDAAKEAEENVKMLADAMSRLEAARAGSGRGQSDLIGEYGALAERAQRLFEIEQRIAEIRAGDAFKAATRSVAQGLGAGQVFDLDPSQIRDAETAFAALRAEMDSLSNASQMTDAQMRSAIERLRGIQGEIGALRSVTDNFDDLADMLGVTEEQAQEIAARFAEIGRLDAGQKQADAMIDLAGYISEASGNLTEAEEEGQDLYDRLLQAAVAALDLAAVDMTAPIASASNAADGLVSKLSAAVALFNRLSLQDSKVYSGRGGDPRQFMEGGSGSAENYSANVDYTPIDEIIADAREKAARASGGKKSGRKKGAKSNAEKERTAALREVERHVERTRTAVEAYHHELDELEKLKPFFEQTGNAEAYSRAVQDVHEEFDRVQFEKIYEGIDSVSDAMANAIVNGEDMGEALKGVFRQIAADLLASGIQKMLTNLFTAGVGGGGGGIGKLFAGFFDGGGNIPTGQFGIAGENGPEIIRGPASVTSTKATAAMMQGSGSTSVVVNNYSGANVQTRTTTMPGGGRREEIIIGQQMASAMTAPGNPARRALNSMGARMPGEVT</sequence>
<feature type="region of interest" description="Disordered" evidence="1">
    <location>
        <begin position="421"/>
        <end position="449"/>
    </location>
</feature>
<accession>A0A7W6GT34</accession>
<keyword evidence="3" id="KW-1185">Reference proteome</keyword>
<dbReference type="GO" id="GO:0004812">
    <property type="term" value="F:aminoacyl-tRNA ligase activity"/>
    <property type="evidence" value="ECO:0007669"/>
    <property type="project" value="UniProtKB-KW"/>
</dbReference>